<dbReference type="EMBL" id="CZAY01000007">
    <property type="protein sequence ID" value="CUP43686.1"/>
    <property type="molecule type" value="Genomic_DNA"/>
</dbReference>
<dbReference type="Gene3D" id="1.10.260.40">
    <property type="entry name" value="lambda repressor-like DNA-binding domains"/>
    <property type="match status" value="1"/>
</dbReference>
<evidence type="ECO:0000259" key="2">
    <source>
        <dbReference type="PROSITE" id="PS50943"/>
    </source>
</evidence>
<dbReference type="AlphaFoldDB" id="A0A174N7H8"/>
<dbReference type="SUPFAM" id="SSF47413">
    <property type="entry name" value="lambda repressor-like DNA-binding domains"/>
    <property type="match status" value="1"/>
</dbReference>
<dbReference type="Proteomes" id="UP000095485">
    <property type="component" value="Unassembled WGS sequence"/>
</dbReference>
<feature type="domain" description="HTH cro/C1-type" evidence="2">
    <location>
        <begin position="17"/>
        <end position="72"/>
    </location>
</feature>
<dbReference type="RefSeq" id="WP_055282548.1">
    <property type="nucleotide sequence ID" value="NZ_CZAY01000007.1"/>
</dbReference>
<dbReference type="CDD" id="cd00093">
    <property type="entry name" value="HTH_XRE"/>
    <property type="match status" value="1"/>
</dbReference>
<dbReference type="InterPro" id="IPR001387">
    <property type="entry name" value="Cro/C1-type_HTH"/>
</dbReference>
<feature type="coiled-coil region" evidence="1">
    <location>
        <begin position="104"/>
        <end position="131"/>
    </location>
</feature>
<proteinExistence type="predicted"/>
<evidence type="ECO:0000256" key="1">
    <source>
        <dbReference type="SAM" id="Coils"/>
    </source>
</evidence>
<name>A0A174N7H8_9FIRM</name>
<evidence type="ECO:0000313" key="4">
    <source>
        <dbReference type="Proteomes" id="UP000095485"/>
    </source>
</evidence>
<sequence>MASDCEVRTLSSIGSEIKSWCKQNKVNQTELAAALDVSTMTVRRVWKGTKELTSVQIAIMLEVMPHVTADFFIPTDMGERCIEYAQNLNKGYRTEMQQKAITNIKSKCSKNEDLERRLQAAMNSVMDIEDVKKKEIMVQQIELMLKAAAI</sequence>
<dbReference type="InterPro" id="IPR010982">
    <property type="entry name" value="Lambda_DNA-bd_dom_sf"/>
</dbReference>
<evidence type="ECO:0000313" key="3">
    <source>
        <dbReference type="EMBL" id="CUP43686.1"/>
    </source>
</evidence>
<organism evidence="3 4">
    <name type="scientific">Dorea longicatena</name>
    <dbReference type="NCBI Taxonomy" id="88431"/>
    <lineage>
        <taxon>Bacteria</taxon>
        <taxon>Bacillati</taxon>
        <taxon>Bacillota</taxon>
        <taxon>Clostridia</taxon>
        <taxon>Lachnospirales</taxon>
        <taxon>Lachnospiraceae</taxon>
        <taxon>Dorea</taxon>
    </lineage>
</organism>
<dbReference type="GO" id="GO:0003677">
    <property type="term" value="F:DNA binding"/>
    <property type="evidence" value="ECO:0007669"/>
    <property type="project" value="InterPro"/>
</dbReference>
<gene>
    <name evidence="3" type="ORF">ERS852526_01144</name>
</gene>
<protein>
    <recommendedName>
        <fullName evidence="2">HTH cro/C1-type domain-containing protein</fullName>
    </recommendedName>
</protein>
<reference evidence="3 4" key="1">
    <citation type="submission" date="2015-09" db="EMBL/GenBank/DDBJ databases">
        <authorList>
            <consortium name="Pathogen Informatics"/>
        </authorList>
    </citation>
    <scope>NUCLEOTIDE SEQUENCE [LARGE SCALE GENOMIC DNA]</scope>
    <source>
        <strain evidence="3 4">2789STDY5834914</strain>
    </source>
</reference>
<accession>A0A174N7H8</accession>
<keyword evidence="1" id="KW-0175">Coiled coil</keyword>
<dbReference type="GeneID" id="96228435"/>
<dbReference type="PROSITE" id="PS50943">
    <property type="entry name" value="HTH_CROC1"/>
    <property type="match status" value="1"/>
</dbReference>